<evidence type="ECO:0000313" key="4">
    <source>
        <dbReference type="Proteomes" id="UP001595851"/>
    </source>
</evidence>
<feature type="region of interest" description="Disordered" evidence="1">
    <location>
        <begin position="56"/>
        <end position="100"/>
    </location>
</feature>
<protein>
    <submittedName>
        <fullName evidence="3">Uncharacterized protein</fullName>
    </submittedName>
</protein>
<accession>A0ABV8GNA7</accession>
<evidence type="ECO:0000313" key="3">
    <source>
        <dbReference type="EMBL" id="MFC4015283.1"/>
    </source>
</evidence>
<comment type="caution">
    <text evidence="3">The sequence shown here is derived from an EMBL/GenBank/DDBJ whole genome shotgun (WGS) entry which is preliminary data.</text>
</comment>
<evidence type="ECO:0000256" key="2">
    <source>
        <dbReference type="SAM" id="SignalP"/>
    </source>
</evidence>
<keyword evidence="4" id="KW-1185">Reference proteome</keyword>
<dbReference type="PROSITE" id="PS51257">
    <property type="entry name" value="PROKAR_LIPOPROTEIN"/>
    <property type="match status" value="1"/>
</dbReference>
<keyword evidence="2" id="KW-0732">Signal</keyword>
<sequence length="225" mass="23730">MTHLARGRAVRPKLLAAHFLAFASASTMLAGCIEPFPAYAATSNLQPLREARSLDIMSDMGGDPSPSENDSDANKTISIESPTNNQGYQHTSTSTPGGATSVQNALCKRAPVCRITQKVIVVAPGKANEGAELATNAAMSNNAEDQEREGVETATAERVMEPGRIETEPVLGERSFSSVYKMALLSEMIAAVRGGRQPMEPDPVGKSSGALRGCRTASPPARCQN</sequence>
<dbReference type="Proteomes" id="UP001595851">
    <property type="component" value="Unassembled WGS sequence"/>
</dbReference>
<name>A0ABV8GNA7_9ACTN</name>
<organism evidence="3 4">
    <name type="scientific">Nonomuraea purpurea</name>
    <dbReference type="NCBI Taxonomy" id="1849276"/>
    <lineage>
        <taxon>Bacteria</taxon>
        <taxon>Bacillati</taxon>
        <taxon>Actinomycetota</taxon>
        <taxon>Actinomycetes</taxon>
        <taxon>Streptosporangiales</taxon>
        <taxon>Streptosporangiaceae</taxon>
        <taxon>Nonomuraea</taxon>
    </lineage>
</organism>
<feature type="region of interest" description="Disordered" evidence="1">
    <location>
        <begin position="195"/>
        <end position="225"/>
    </location>
</feature>
<dbReference type="EMBL" id="JBHSBI010000042">
    <property type="protein sequence ID" value="MFC4015283.1"/>
    <property type="molecule type" value="Genomic_DNA"/>
</dbReference>
<dbReference type="RefSeq" id="WP_379535123.1">
    <property type="nucleotide sequence ID" value="NZ_JBHSBI010000042.1"/>
</dbReference>
<feature type="compositionally biased region" description="Polar residues" evidence="1">
    <location>
        <begin position="74"/>
        <end position="100"/>
    </location>
</feature>
<feature type="signal peptide" evidence="2">
    <location>
        <begin position="1"/>
        <end position="30"/>
    </location>
</feature>
<evidence type="ECO:0000256" key="1">
    <source>
        <dbReference type="SAM" id="MobiDB-lite"/>
    </source>
</evidence>
<feature type="chain" id="PRO_5046870809" evidence="2">
    <location>
        <begin position="31"/>
        <end position="225"/>
    </location>
</feature>
<proteinExistence type="predicted"/>
<gene>
    <name evidence="3" type="ORF">ACFOY2_49285</name>
</gene>
<reference evidence="4" key="1">
    <citation type="journal article" date="2019" name="Int. J. Syst. Evol. Microbiol.">
        <title>The Global Catalogue of Microorganisms (GCM) 10K type strain sequencing project: providing services to taxonomists for standard genome sequencing and annotation.</title>
        <authorList>
            <consortium name="The Broad Institute Genomics Platform"/>
            <consortium name="The Broad Institute Genome Sequencing Center for Infectious Disease"/>
            <person name="Wu L."/>
            <person name="Ma J."/>
        </authorList>
    </citation>
    <scope>NUCLEOTIDE SEQUENCE [LARGE SCALE GENOMIC DNA]</scope>
    <source>
        <strain evidence="4">TBRC 1276</strain>
    </source>
</reference>